<comment type="caution">
    <text evidence="8">The sequence shown here is derived from an EMBL/GenBank/DDBJ whole genome shotgun (WGS) entry which is preliminary data.</text>
</comment>
<organism evidence="8 9">
    <name type="scientific">Vogesella indigofera</name>
    <name type="common">Pseudomonas indigofera</name>
    <dbReference type="NCBI Taxonomy" id="45465"/>
    <lineage>
        <taxon>Bacteria</taxon>
        <taxon>Pseudomonadati</taxon>
        <taxon>Pseudomonadota</taxon>
        <taxon>Betaproteobacteria</taxon>
        <taxon>Neisseriales</taxon>
        <taxon>Chromobacteriaceae</taxon>
        <taxon>Vogesella</taxon>
    </lineage>
</organism>
<dbReference type="EMBL" id="JAQQKY010000001">
    <property type="protein sequence ID" value="MDC7689553.1"/>
    <property type="molecule type" value="Genomic_DNA"/>
</dbReference>
<evidence type="ECO:0000256" key="1">
    <source>
        <dbReference type="ARBA" id="ARBA00004651"/>
    </source>
</evidence>
<dbReference type="Proteomes" id="UP001221566">
    <property type="component" value="Unassembled WGS sequence"/>
</dbReference>
<reference evidence="8 9" key="1">
    <citation type="submission" date="2023-01" db="EMBL/GenBank/DDBJ databases">
        <title>Novel species of the genus Vogesella isolated from rivers.</title>
        <authorList>
            <person name="Lu H."/>
        </authorList>
    </citation>
    <scope>NUCLEOTIDE SEQUENCE [LARGE SCALE GENOMIC DNA]</scope>
    <source>
        <strain evidence="8 9">SH7W</strain>
    </source>
</reference>
<evidence type="ECO:0000256" key="4">
    <source>
        <dbReference type="ARBA" id="ARBA00022692"/>
    </source>
</evidence>
<keyword evidence="3" id="KW-0997">Cell inner membrane</keyword>
<protein>
    <recommendedName>
        <fullName evidence="7">UPF0761 membrane protein PQU93_01950</fullName>
    </recommendedName>
</protein>
<evidence type="ECO:0000256" key="7">
    <source>
        <dbReference type="HAMAP-Rule" id="MF_00672"/>
    </source>
</evidence>
<dbReference type="PANTHER" id="PTHR30213:SF0">
    <property type="entry name" value="UPF0761 MEMBRANE PROTEIN YIHY"/>
    <property type="match status" value="1"/>
</dbReference>
<feature type="transmembrane region" description="Helical" evidence="7">
    <location>
        <begin position="211"/>
        <end position="232"/>
    </location>
</feature>
<feature type="transmembrane region" description="Helical" evidence="7">
    <location>
        <begin position="36"/>
        <end position="59"/>
    </location>
</feature>
<evidence type="ECO:0000313" key="8">
    <source>
        <dbReference type="EMBL" id="MDC7689553.1"/>
    </source>
</evidence>
<dbReference type="NCBIfam" id="NF003256">
    <property type="entry name" value="PRK04214.1"/>
    <property type="match status" value="1"/>
</dbReference>
<sequence>MFDRMIVSFTSLPLTGFARFVAARLAQQRVLQVAGSLTFTTLLALVPLLTIALTVMSAFPVFGDYSTRFKVMLLSTLVPEFAGKVITVYMRQFADNAEKLTAAGIVMLGATSLMLMATVERTFNSIWGVRRARPWLQQSMVYWTVLTLGPLALGGGLLGWRVLFKYTHIERYSTLLDEALQFGGGLLLATLMLALLFRIVPYRYVPRRHALLGALCTALMLEVTKLIFGFYIGEIASYQLVYGAFASLPVLLLWLFCLWLVVLTGAVLTASLSYWEGRAWQRRNESRRRFLDAVELLVLLDQAQGEGRALRPEALRQQVLVGYDELGHVLDRLAAAGYVQCGQRETWVLTRRAEAIALADLFRLFVYRPELRECDDDIAAALAEVFQPMMGELEAISVADFARRVGRK</sequence>
<dbReference type="PANTHER" id="PTHR30213">
    <property type="entry name" value="INNER MEMBRANE PROTEIN YHJD"/>
    <property type="match status" value="1"/>
</dbReference>
<comment type="subcellular location">
    <subcellularLocation>
        <location evidence="1 7">Cell membrane</location>
        <topology evidence="1 7">Multi-pass membrane protein</topology>
    </subcellularLocation>
</comment>
<evidence type="ECO:0000256" key="3">
    <source>
        <dbReference type="ARBA" id="ARBA00022519"/>
    </source>
</evidence>
<evidence type="ECO:0000313" key="9">
    <source>
        <dbReference type="Proteomes" id="UP001221566"/>
    </source>
</evidence>
<dbReference type="HAMAP" id="MF_00672">
    <property type="entry name" value="UPF0761"/>
    <property type="match status" value="1"/>
</dbReference>
<keyword evidence="9" id="KW-1185">Reference proteome</keyword>
<keyword evidence="2 7" id="KW-1003">Cell membrane</keyword>
<dbReference type="InterPro" id="IPR023679">
    <property type="entry name" value="UPF0761_bac"/>
</dbReference>
<name>A0ABT5I075_VOGIN</name>
<keyword evidence="6 7" id="KW-0472">Membrane</keyword>
<feature type="transmembrane region" description="Helical" evidence="7">
    <location>
        <begin position="140"/>
        <end position="160"/>
    </location>
</feature>
<evidence type="ECO:0000256" key="2">
    <source>
        <dbReference type="ARBA" id="ARBA00022475"/>
    </source>
</evidence>
<accession>A0ABT5I075</accession>
<keyword evidence="5 7" id="KW-1133">Transmembrane helix</keyword>
<dbReference type="Pfam" id="PF03631">
    <property type="entry name" value="Virul_fac_BrkB"/>
    <property type="match status" value="1"/>
</dbReference>
<dbReference type="RefSeq" id="WP_245961089.1">
    <property type="nucleotide sequence ID" value="NZ_JAQQKY010000001.1"/>
</dbReference>
<evidence type="ECO:0000256" key="6">
    <source>
        <dbReference type="ARBA" id="ARBA00023136"/>
    </source>
</evidence>
<feature type="transmembrane region" description="Helical" evidence="7">
    <location>
        <begin position="180"/>
        <end position="199"/>
    </location>
</feature>
<dbReference type="NCBIfam" id="TIGR00765">
    <property type="entry name" value="yihY_not_rbn"/>
    <property type="match status" value="1"/>
</dbReference>
<dbReference type="InterPro" id="IPR017039">
    <property type="entry name" value="Virul_fac_BrkB"/>
</dbReference>
<feature type="transmembrane region" description="Helical" evidence="7">
    <location>
        <begin position="252"/>
        <end position="275"/>
    </location>
</feature>
<keyword evidence="4 7" id="KW-0812">Transmembrane</keyword>
<evidence type="ECO:0000256" key="5">
    <source>
        <dbReference type="ARBA" id="ARBA00022989"/>
    </source>
</evidence>
<gene>
    <name evidence="8" type="ORF">PQU93_01950</name>
</gene>
<proteinExistence type="inferred from homology"/>
<feature type="transmembrane region" description="Helical" evidence="7">
    <location>
        <begin position="102"/>
        <end position="119"/>
    </location>
</feature>
<comment type="similarity">
    <text evidence="7">Belongs to the UPF0761 family.</text>
</comment>